<dbReference type="EMBL" id="VSSQ01033478">
    <property type="protein sequence ID" value="MPM85083.1"/>
    <property type="molecule type" value="Genomic_DNA"/>
</dbReference>
<gene>
    <name evidence="1" type="ORF">SDC9_132160</name>
</gene>
<dbReference type="AlphaFoldDB" id="A0A645D808"/>
<reference evidence="1" key="1">
    <citation type="submission" date="2019-08" db="EMBL/GenBank/DDBJ databases">
        <authorList>
            <person name="Kucharzyk K."/>
            <person name="Murdoch R.W."/>
            <person name="Higgins S."/>
            <person name="Loffler F."/>
        </authorList>
    </citation>
    <scope>NUCLEOTIDE SEQUENCE</scope>
</reference>
<name>A0A645D808_9ZZZZ</name>
<accession>A0A645D808</accession>
<protein>
    <submittedName>
        <fullName evidence="1">Uncharacterized protein</fullName>
    </submittedName>
</protein>
<sequence length="64" mass="7674">MMINLYCHRGHPITLIIDPLLISSVKNDRQRFFNDLITDYIHWVEKLDIIRSILAKTVNFFGWK</sequence>
<evidence type="ECO:0000313" key="1">
    <source>
        <dbReference type="EMBL" id="MPM85083.1"/>
    </source>
</evidence>
<comment type="caution">
    <text evidence="1">The sequence shown here is derived from an EMBL/GenBank/DDBJ whole genome shotgun (WGS) entry which is preliminary data.</text>
</comment>
<organism evidence="1">
    <name type="scientific">bioreactor metagenome</name>
    <dbReference type="NCBI Taxonomy" id="1076179"/>
    <lineage>
        <taxon>unclassified sequences</taxon>
        <taxon>metagenomes</taxon>
        <taxon>ecological metagenomes</taxon>
    </lineage>
</organism>
<proteinExistence type="predicted"/>